<organism evidence="2 3">
    <name type="scientific">Klebsiella pneumoniae</name>
    <dbReference type="NCBI Taxonomy" id="573"/>
    <lineage>
        <taxon>Bacteria</taxon>
        <taxon>Pseudomonadati</taxon>
        <taxon>Pseudomonadota</taxon>
        <taxon>Gammaproteobacteria</taxon>
        <taxon>Enterobacterales</taxon>
        <taxon>Enterobacteriaceae</taxon>
        <taxon>Klebsiella/Raoultella group</taxon>
        <taxon>Klebsiella</taxon>
        <taxon>Klebsiella pneumoniae complex</taxon>
    </lineage>
</organism>
<evidence type="ECO:0000256" key="1">
    <source>
        <dbReference type="SAM" id="SignalP"/>
    </source>
</evidence>
<feature type="chain" id="PRO_5017085526" evidence="1">
    <location>
        <begin position="27"/>
        <end position="90"/>
    </location>
</feature>
<name>A0A377XER4_KLEPN</name>
<evidence type="ECO:0000313" key="2">
    <source>
        <dbReference type="EMBL" id="STT82043.1"/>
    </source>
</evidence>
<keyword evidence="2" id="KW-0449">Lipoprotein</keyword>
<accession>A0A377XER4</accession>
<evidence type="ECO:0000313" key="3">
    <source>
        <dbReference type="Proteomes" id="UP000254340"/>
    </source>
</evidence>
<proteinExistence type="predicted"/>
<dbReference type="PROSITE" id="PS51257">
    <property type="entry name" value="PROKAR_LIPOPROTEIN"/>
    <property type="match status" value="1"/>
</dbReference>
<dbReference type="AlphaFoldDB" id="A0A377XER4"/>
<protein>
    <submittedName>
        <fullName evidence="2">Lipoprotein</fullName>
    </submittedName>
</protein>
<dbReference type="Proteomes" id="UP000254340">
    <property type="component" value="Unassembled WGS sequence"/>
</dbReference>
<reference evidence="2 3" key="1">
    <citation type="submission" date="2018-06" db="EMBL/GenBank/DDBJ databases">
        <authorList>
            <consortium name="Pathogen Informatics"/>
            <person name="Doyle S."/>
        </authorList>
    </citation>
    <scope>NUCLEOTIDE SEQUENCE [LARGE SCALE GENOMIC DNA]</scope>
    <source>
        <strain evidence="2 3">NCTC5047</strain>
    </source>
</reference>
<feature type="signal peptide" evidence="1">
    <location>
        <begin position="1"/>
        <end position="26"/>
    </location>
</feature>
<sequence length="90" mass="9788">MKIRDISISTCLALLLMGCVAKPPMATENEMKEAAAFAFNVDASQVTISDARQQDVKTNFVATIGKTSHRCYGDEGRRAEALRADPAGRR</sequence>
<keyword evidence="1" id="KW-0732">Signal</keyword>
<dbReference type="EMBL" id="UGLH01000006">
    <property type="protein sequence ID" value="STT82043.1"/>
    <property type="molecule type" value="Genomic_DNA"/>
</dbReference>
<gene>
    <name evidence="2" type="ORF">NCTC5047_02983</name>
</gene>